<dbReference type="AlphaFoldDB" id="Q0FW31"/>
<evidence type="ECO:0000313" key="2">
    <source>
        <dbReference type="EMBL" id="EAU48721.1"/>
    </source>
</evidence>
<evidence type="ECO:0000256" key="1">
    <source>
        <dbReference type="SAM" id="MobiDB-lite"/>
    </source>
</evidence>
<evidence type="ECO:0000313" key="3">
    <source>
        <dbReference type="Proteomes" id="UP000006230"/>
    </source>
</evidence>
<proteinExistence type="predicted"/>
<comment type="caution">
    <text evidence="2">The sequence shown here is derived from an EMBL/GenBank/DDBJ whole genome shotgun (WGS) entry which is preliminary data.</text>
</comment>
<sequence length="40" mass="3909">MFPAPRSGGQSQRGSGSSSKRGTCIRSCSGCSCSASAPTA</sequence>
<organism evidence="2 3">
    <name type="scientific">Salipiger bermudensis (strain DSM 26914 / JCM 13377 / KCTC 12554 / HTCC2601)</name>
    <name type="common">Pelagibaca bermudensis</name>
    <dbReference type="NCBI Taxonomy" id="314265"/>
    <lineage>
        <taxon>Bacteria</taxon>
        <taxon>Pseudomonadati</taxon>
        <taxon>Pseudomonadota</taxon>
        <taxon>Alphaproteobacteria</taxon>
        <taxon>Rhodobacterales</taxon>
        <taxon>Roseobacteraceae</taxon>
        <taxon>Salipiger</taxon>
    </lineage>
</organism>
<dbReference type="Proteomes" id="UP000006230">
    <property type="component" value="Unassembled WGS sequence"/>
</dbReference>
<reference evidence="2 3" key="1">
    <citation type="journal article" date="2010" name="J. Bacteriol.">
        <title>Genome sequences of Pelagibaca bermudensis HTCC2601T and Maritimibacter alkaliphilus HTCC2654T, the type strains of two marine Roseobacter genera.</title>
        <authorList>
            <person name="Thrash J.C."/>
            <person name="Cho J.C."/>
            <person name="Ferriera S."/>
            <person name="Johnson J."/>
            <person name="Vergin K.L."/>
            <person name="Giovannoni S.J."/>
        </authorList>
    </citation>
    <scope>NUCLEOTIDE SEQUENCE [LARGE SCALE GENOMIC DNA]</scope>
    <source>
        <strain evidence="3">DSM 26914 / JCM 13377 / KCTC 12554 / HTCC2601</strain>
    </source>
</reference>
<accession>Q0FW31</accession>
<feature type="compositionally biased region" description="Low complexity" evidence="1">
    <location>
        <begin position="1"/>
        <end position="19"/>
    </location>
</feature>
<protein>
    <submittedName>
        <fullName evidence="2">Uncharacterized protein</fullName>
    </submittedName>
</protein>
<feature type="compositionally biased region" description="Low complexity" evidence="1">
    <location>
        <begin position="27"/>
        <end position="40"/>
    </location>
</feature>
<name>Q0FW31_SALBH</name>
<dbReference type="HOGENOM" id="CLU_3293869_0_0_5"/>
<dbReference type="EMBL" id="AATQ01000001">
    <property type="protein sequence ID" value="EAU48721.1"/>
    <property type="molecule type" value="Genomic_DNA"/>
</dbReference>
<keyword evidence="3" id="KW-1185">Reference proteome</keyword>
<gene>
    <name evidence="2" type="ORF">R2601_04073</name>
</gene>
<feature type="region of interest" description="Disordered" evidence="1">
    <location>
        <begin position="1"/>
        <end position="40"/>
    </location>
</feature>